<protein>
    <submittedName>
        <fullName evidence="2">Uncharacterized protein</fullName>
    </submittedName>
</protein>
<feature type="compositionally biased region" description="Polar residues" evidence="1">
    <location>
        <begin position="118"/>
        <end position="134"/>
    </location>
</feature>
<dbReference type="Proteomes" id="UP001266305">
    <property type="component" value="Unassembled WGS sequence"/>
</dbReference>
<name>A0ABQ9U4U5_SAGOE</name>
<feature type="compositionally biased region" description="Pro residues" evidence="1">
    <location>
        <begin position="138"/>
        <end position="149"/>
    </location>
</feature>
<evidence type="ECO:0000256" key="1">
    <source>
        <dbReference type="SAM" id="MobiDB-lite"/>
    </source>
</evidence>
<organism evidence="2 3">
    <name type="scientific">Saguinus oedipus</name>
    <name type="common">Cotton-top tamarin</name>
    <name type="synonym">Oedipomidas oedipus</name>
    <dbReference type="NCBI Taxonomy" id="9490"/>
    <lineage>
        <taxon>Eukaryota</taxon>
        <taxon>Metazoa</taxon>
        <taxon>Chordata</taxon>
        <taxon>Craniata</taxon>
        <taxon>Vertebrata</taxon>
        <taxon>Euteleostomi</taxon>
        <taxon>Mammalia</taxon>
        <taxon>Eutheria</taxon>
        <taxon>Euarchontoglires</taxon>
        <taxon>Primates</taxon>
        <taxon>Haplorrhini</taxon>
        <taxon>Platyrrhini</taxon>
        <taxon>Cebidae</taxon>
        <taxon>Callitrichinae</taxon>
        <taxon>Saguinus</taxon>
    </lineage>
</organism>
<keyword evidence="3" id="KW-1185">Reference proteome</keyword>
<comment type="caution">
    <text evidence="2">The sequence shown here is derived from an EMBL/GenBank/DDBJ whole genome shotgun (WGS) entry which is preliminary data.</text>
</comment>
<feature type="compositionally biased region" description="Low complexity" evidence="1">
    <location>
        <begin position="186"/>
        <end position="196"/>
    </location>
</feature>
<evidence type="ECO:0000313" key="2">
    <source>
        <dbReference type="EMBL" id="KAK2092082.1"/>
    </source>
</evidence>
<accession>A0ABQ9U4U5</accession>
<feature type="compositionally biased region" description="Pro residues" evidence="1">
    <location>
        <begin position="157"/>
        <end position="168"/>
    </location>
</feature>
<dbReference type="EMBL" id="JASSZA010000015">
    <property type="protein sequence ID" value="KAK2092082.1"/>
    <property type="molecule type" value="Genomic_DNA"/>
</dbReference>
<proteinExistence type="predicted"/>
<feature type="region of interest" description="Disordered" evidence="1">
    <location>
        <begin position="1"/>
        <end position="87"/>
    </location>
</feature>
<feature type="region of interest" description="Disordered" evidence="1">
    <location>
        <begin position="114"/>
        <end position="237"/>
    </location>
</feature>
<gene>
    <name evidence="2" type="ORF">P7K49_028610</name>
</gene>
<sequence length="237" mass="24385">MRREDKARCGSEQGSASPFQLGTPLTAGRQGPDGRPGGGRARRKSRAAETGEQVFPGFESSLSRAGKAKQKPSLGGCSRDSISPGRWWAADPRLRAIDPRLRAADPHLRAAAYIPKAFSTQSPQPLGTLRATSESDPRPPGSAPGPLPSPGSGGSPVPSPGEMAPPPGGSLLLPDPGSAPAPAPQSLPLASLPPLQSRRRCGWRATGKGAAGRSRAERWGRPGRGPGEGTPPGCLRA</sequence>
<evidence type="ECO:0000313" key="3">
    <source>
        <dbReference type="Proteomes" id="UP001266305"/>
    </source>
</evidence>
<reference evidence="2 3" key="1">
    <citation type="submission" date="2023-05" db="EMBL/GenBank/DDBJ databases">
        <title>B98-5 Cell Line De Novo Hybrid Assembly: An Optical Mapping Approach.</title>
        <authorList>
            <person name="Kananen K."/>
            <person name="Auerbach J.A."/>
            <person name="Kautto E."/>
            <person name="Blachly J.S."/>
        </authorList>
    </citation>
    <scope>NUCLEOTIDE SEQUENCE [LARGE SCALE GENOMIC DNA]</scope>
    <source>
        <strain evidence="2">B95-8</strain>
        <tissue evidence="2">Cell line</tissue>
    </source>
</reference>